<accession>A0A1K2IMD2</accession>
<keyword evidence="3" id="KW-1185">Reference proteome</keyword>
<dbReference type="Proteomes" id="UP000182034">
    <property type="component" value="Unassembled WGS sequence"/>
</dbReference>
<dbReference type="OrthoDB" id="2247630at2"/>
<evidence type="ECO:0000256" key="1">
    <source>
        <dbReference type="SAM" id="SignalP"/>
    </source>
</evidence>
<dbReference type="InterPro" id="IPR008969">
    <property type="entry name" value="CarboxyPept-like_regulatory"/>
</dbReference>
<organism evidence="2 3">
    <name type="scientific">Chryseobacterium limigenitum</name>
    <dbReference type="NCBI Taxonomy" id="1612149"/>
    <lineage>
        <taxon>Bacteria</taxon>
        <taxon>Pseudomonadati</taxon>
        <taxon>Bacteroidota</taxon>
        <taxon>Flavobacteriia</taxon>
        <taxon>Flavobacteriales</taxon>
        <taxon>Weeksellaceae</taxon>
        <taxon>Chryseobacterium group</taxon>
        <taxon>Chryseobacterium</taxon>
    </lineage>
</organism>
<dbReference type="Pfam" id="PF13715">
    <property type="entry name" value="CarbopepD_reg_2"/>
    <property type="match status" value="1"/>
</dbReference>
<dbReference type="SUPFAM" id="SSF49464">
    <property type="entry name" value="Carboxypeptidase regulatory domain-like"/>
    <property type="match status" value="1"/>
</dbReference>
<proteinExistence type="predicted"/>
<dbReference type="STRING" id="1612149.SAMN05216324_10587"/>
<feature type="chain" id="PRO_5013380919" evidence="1">
    <location>
        <begin position="17"/>
        <end position="275"/>
    </location>
</feature>
<feature type="signal peptide" evidence="1">
    <location>
        <begin position="1"/>
        <end position="16"/>
    </location>
</feature>
<evidence type="ECO:0000313" key="3">
    <source>
        <dbReference type="Proteomes" id="UP000182034"/>
    </source>
</evidence>
<name>A0A1K2IMD2_9FLAO</name>
<dbReference type="Gene3D" id="2.60.40.1120">
    <property type="entry name" value="Carboxypeptidase-like, regulatory domain"/>
    <property type="match status" value="1"/>
</dbReference>
<dbReference type="EMBL" id="FPKW01000005">
    <property type="protein sequence ID" value="SFZ93462.1"/>
    <property type="molecule type" value="Genomic_DNA"/>
</dbReference>
<evidence type="ECO:0000313" key="2">
    <source>
        <dbReference type="EMBL" id="SFZ93462.1"/>
    </source>
</evidence>
<keyword evidence="1" id="KW-0732">Signal</keyword>
<sequence>MKICFFSFFLCVFLNAQTITGKVLSQYDNNPVPYARIGISSEENGTIADENGNYTLDLSSVNKDLNLNVHVGGFEKFSVSINNFLQNSSHNILLKEKVRDIAEVVITPKQFKDKHWGVDSKSKKILFATYPERKKEKEEQSRELAIKFSNNKKVKIQKINLNISDFQTDVPVRLRINVYDEKNGIPNQSVLYKDITAVVTKDSIVNNTFILDVSDNDIYVNSDFFVSIQFMNFFKGHIFISGAFFKTVFKRKYYGSWEKSTIASPAINIDVKVEK</sequence>
<protein>
    <submittedName>
        <fullName evidence="2">CarboxypepD_reg-like domain-containing protein</fullName>
    </submittedName>
</protein>
<gene>
    <name evidence="2" type="ORF">SAMN05216324_10587</name>
</gene>
<dbReference type="RefSeq" id="WP_072409077.1">
    <property type="nucleotide sequence ID" value="NZ_FPKW01000005.1"/>
</dbReference>
<reference evidence="3" key="1">
    <citation type="submission" date="2016-10" db="EMBL/GenBank/DDBJ databases">
        <authorList>
            <person name="Varghese N."/>
            <person name="Submissions S."/>
        </authorList>
    </citation>
    <scope>NUCLEOTIDE SEQUENCE [LARGE SCALE GENOMIC DNA]</scope>
    <source>
        <strain evidence="3">SUR2</strain>
    </source>
</reference>
<dbReference type="AlphaFoldDB" id="A0A1K2IMD2"/>